<protein>
    <recommendedName>
        <fullName evidence="4">Secreted protein</fullName>
    </recommendedName>
</protein>
<keyword evidence="3" id="KW-1185">Reference proteome</keyword>
<evidence type="ECO:0000313" key="3">
    <source>
        <dbReference type="Proteomes" id="UP001596337"/>
    </source>
</evidence>
<gene>
    <name evidence="2" type="ORF">ACFQGD_30185</name>
</gene>
<proteinExistence type="predicted"/>
<name>A0ABW2C9B5_9PSEU</name>
<dbReference type="EMBL" id="JBHSXX010000001">
    <property type="protein sequence ID" value="MFC6871399.1"/>
    <property type="molecule type" value="Genomic_DNA"/>
</dbReference>
<accession>A0ABW2C9B5</accession>
<sequence length="158" mass="16935">MSNRYRTITGWVTRAMTMMLVAGALGAVQLTTAAPASAVTGLEKVFSPTPTADSQASKTATARCPSGKQVVGGGGWVHAVDRYAEDNLALTQLRPFESYRDGYTVTGEEILYTSGDWWVQAYAICADPMSGHQIVTGTTSYSNPRELHPTGEKLRVAC</sequence>
<evidence type="ECO:0008006" key="4">
    <source>
        <dbReference type="Google" id="ProtNLM"/>
    </source>
</evidence>
<evidence type="ECO:0000256" key="1">
    <source>
        <dbReference type="SAM" id="SignalP"/>
    </source>
</evidence>
<dbReference type="RefSeq" id="WP_345402088.1">
    <property type="nucleotide sequence ID" value="NZ_BAABLA010000109.1"/>
</dbReference>
<reference evidence="3" key="1">
    <citation type="journal article" date="2019" name="Int. J. Syst. Evol. Microbiol.">
        <title>The Global Catalogue of Microorganisms (GCM) 10K type strain sequencing project: providing services to taxonomists for standard genome sequencing and annotation.</title>
        <authorList>
            <consortium name="The Broad Institute Genomics Platform"/>
            <consortium name="The Broad Institute Genome Sequencing Center for Infectious Disease"/>
            <person name="Wu L."/>
            <person name="Ma J."/>
        </authorList>
    </citation>
    <scope>NUCLEOTIDE SEQUENCE [LARGE SCALE GENOMIC DNA]</scope>
    <source>
        <strain evidence="3">KCTC 32255</strain>
    </source>
</reference>
<dbReference type="Proteomes" id="UP001596337">
    <property type="component" value="Unassembled WGS sequence"/>
</dbReference>
<feature type="chain" id="PRO_5047265357" description="Secreted protein" evidence="1">
    <location>
        <begin position="39"/>
        <end position="158"/>
    </location>
</feature>
<feature type="signal peptide" evidence="1">
    <location>
        <begin position="1"/>
        <end position="38"/>
    </location>
</feature>
<organism evidence="2 3">
    <name type="scientific">Haloechinothrix salitolerans</name>
    <dbReference type="NCBI Taxonomy" id="926830"/>
    <lineage>
        <taxon>Bacteria</taxon>
        <taxon>Bacillati</taxon>
        <taxon>Actinomycetota</taxon>
        <taxon>Actinomycetes</taxon>
        <taxon>Pseudonocardiales</taxon>
        <taxon>Pseudonocardiaceae</taxon>
        <taxon>Haloechinothrix</taxon>
    </lineage>
</organism>
<keyword evidence="1" id="KW-0732">Signal</keyword>
<comment type="caution">
    <text evidence="2">The sequence shown here is derived from an EMBL/GenBank/DDBJ whole genome shotgun (WGS) entry which is preliminary data.</text>
</comment>
<evidence type="ECO:0000313" key="2">
    <source>
        <dbReference type="EMBL" id="MFC6871399.1"/>
    </source>
</evidence>